<dbReference type="Proteomes" id="UP000653472">
    <property type="component" value="Unassembled WGS sequence"/>
</dbReference>
<sequence>MYQTLLLLHVIAGTGALLSFWTAGLARKGGWLHVRAGRVFFISMCGIGATALPMAVILGLRGQIITATFLFLLLLLTTSACLTGWRSLRLKRDANAYRGGWYRALTAATLLGSLVVLAIGLHLGQVLLIGFSAFGIYRGLCMVRFLRRTLSPHWWLTEHYGSMLGNGVATHIAFLSIGLNRLLPAAWADSAHLLAWFGPLAVMFAARLWLDRRYGERKPLTAAGPTPSSGT</sequence>
<feature type="transmembrane region" description="Helical" evidence="1">
    <location>
        <begin position="167"/>
        <end position="187"/>
    </location>
</feature>
<feature type="transmembrane region" description="Helical" evidence="1">
    <location>
        <begin position="6"/>
        <end position="26"/>
    </location>
</feature>
<feature type="transmembrane region" description="Helical" evidence="1">
    <location>
        <begin position="38"/>
        <end position="58"/>
    </location>
</feature>
<reference evidence="2" key="1">
    <citation type="submission" date="2020-03" db="EMBL/GenBank/DDBJ databases">
        <title>Solimonas marina sp. nov., isolated from deep seawater of the Pacific Ocean.</title>
        <authorList>
            <person name="Liu X."/>
            <person name="Lai Q."/>
            <person name="Sun F."/>
            <person name="Gai Y."/>
            <person name="Li G."/>
            <person name="Shao Z."/>
        </authorList>
    </citation>
    <scope>NUCLEOTIDE SEQUENCE</scope>
    <source>
        <strain evidence="2">C16B3</strain>
    </source>
</reference>
<feature type="transmembrane region" description="Helical" evidence="1">
    <location>
        <begin position="127"/>
        <end position="146"/>
    </location>
</feature>
<protein>
    <recommendedName>
        <fullName evidence="4">DUF2306 domain-containing protein</fullName>
    </recommendedName>
</protein>
<keyword evidence="1" id="KW-0472">Membrane</keyword>
<gene>
    <name evidence="2" type="ORF">G7Y82_02550</name>
</gene>
<dbReference type="EMBL" id="JAAVXB010000001">
    <property type="protein sequence ID" value="NKF21181.1"/>
    <property type="molecule type" value="Genomic_DNA"/>
</dbReference>
<comment type="caution">
    <text evidence="2">The sequence shown here is derived from an EMBL/GenBank/DDBJ whole genome shotgun (WGS) entry which is preliminary data.</text>
</comment>
<feature type="transmembrane region" description="Helical" evidence="1">
    <location>
        <begin position="193"/>
        <end position="210"/>
    </location>
</feature>
<keyword evidence="1" id="KW-0812">Transmembrane</keyword>
<evidence type="ECO:0000313" key="3">
    <source>
        <dbReference type="Proteomes" id="UP000653472"/>
    </source>
</evidence>
<keyword evidence="3" id="KW-1185">Reference proteome</keyword>
<evidence type="ECO:0000313" key="2">
    <source>
        <dbReference type="EMBL" id="NKF21181.1"/>
    </source>
</evidence>
<accession>A0A969W931</accession>
<name>A0A969W931_9GAMM</name>
<keyword evidence="1" id="KW-1133">Transmembrane helix</keyword>
<dbReference type="AlphaFoldDB" id="A0A969W931"/>
<feature type="transmembrane region" description="Helical" evidence="1">
    <location>
        <begin position="100"/>
        <end position="121"/>
    </location>
</feature>
<evidence type="ECO:0000256" key="1">
    <source>
        <dbReference type="SAM" id="Phobius"/>
    </source>
</evidence>
<organism evidence="2 3">
    <name type="scientific">Solimonas marina</name>
    <dbReference type="NCBI Taxonomy" id="2714601"/>
    <lineage>
        <taxon>Bacteria</taxon>
        <taxon>Pseudomonadati</taxon>
        <taxon>Pseudomonadota</taxon>
        <taxon>Gammaproteobacteria</taxon>
        <taxon>Nevskiales</taxon>
        <taxon>Nevskiaceae</taxon>
        <taxon>Solimonas</taxon>
    </lineage>
</organism>
<dbReference type="RefSeq" id="WP_168146416.1">
    <property type="nucleotide sequence ID" value="NZ_JAAVXB010000001.1"/>
</dbReference>
<feature type="transmembrane region" description="Helical" evidence="1">
    <location>
        <begin position="64"/>
        <end position="88"/>
    </location>
</feature>
<proteinExistence type="predicted"/>
<evidence type="ECO:0008006" key="4">
    <source>
        <dbReference type="Google" id="ProtNLM"/>
    </source>
</evidence>